<dbReference type="AlphaFoldDB" id="N6W1G2"/>
<dbReference type="GO" id="GO:0020037">
    <property type="term" value="F:heme binding"/>
    <property type="evidence" value="ECO:0007669"/>
    <property type="project" value="InterPro"/>
</dbReference>
<keyword evidence="3" id="KW-0349">Heme</keyword>
<dbReference type="Pfam" id="PF06934">
    <property type="entry name" value="CTI"/>
    <property type="match status" value="1"/>
</dbReference>
<sequence length="798" mass="90544">MPQVDRRRRSTQVAVLVLLSGLIYACSQIPTYDNPQPLVAINQTYSYQEDIRPIFESKCIACHGCYDAPCQLKLTSAEGVERGASPLPVYDGSRLEDMMPTRLGVDALNATDWRGKGFFSVLHGEAAGALDARDTAVLFKMIELGRGHPLPANSRVPEDVRLGIGRAQSCPTLSGFADYAEANPHGGMPFATTGLTDQEYQTLSTWIAEGAVTEPAPYAPRAAERAAVERWESFFNQSGLREQLVARYLFEHLFAAHLHFPDVDGSHFYELVRSWTPPGERILPVATVRPNDDPEGQFYYRLQPITRTIVEKTHITYALGDARMERYQSLFLESDWKVSERPGYGYDERSNPFEVFAAIPARARYQFMLDNAEYFVRNFIRGPVCRGQIATDVIRDQFWTVFEDPDQEAYVNDAAYRDEVTPLLGLPGQDSDILALGPEWFDYKGKRNDYLKLRQSHYAKRKTDGATVDEIWDGDGWNRDALLTIFRHHDSASVRRGLHGQVPRTIWVMDYPLLERTYYELVVNFNVFGSVSHQAQTRLYFDLIRNGAEHNFLRYVPADARQAIYDHWYQGSGKIKDAISYTDLDTDTSVAMDYESVDDRQDESVVMHRFATLLMERADKVVGPPDTLNRCGGATCDRPGLSDSQRQAEALLRPLTRETGATLPAITRLPEVTFLRVTDGDERWVYTLVHNRAHSNVAFMFGEDSRLLRDEDTVTVLNGTLGSYPNFSFDVPLAELDPFVSAFRAIDTQDDLHALAARWGIRRTHPEFWTLMADFQAYVRETEPTEAGVFDVNRYENL</sequence>
<accession>N6W1G2</accession>
<protein>
    <submittedName>
        <fullName evidence="5">Peptidylprolyl isomerase</fullName>
    </submittedName>
</protein>
<evidence type="ECO:0000256" key="2">
    <source>
        <dbReference type="ARBA" id="ARBA00023004"/>
    </source>
</evidence>
<dbReference type="PATRIC" id="fig|626887.3.peg.2685"/>
<dbReference type="eggNOG" id="ENOG502Z7N8">
    <property type="taxonomic scope" value="Bacteria"/>
</dbReference>
<name>N6W1G2_9GAMM</name>
<evidence type="ECO:0000256" key="1">
    <source>
        <dbReference type="ARBA" id="ARBA00022723"/>
    </source>
</evidence>
<evidence type="ECO:0000313" key="6">
    <source>
        <dbReference type="Proteomes" id="UP000013165"/>
    </source>
</evidence>
<gene>
    <name evidence="5" type="ORF">J057_13411</name>
</gene>
<dbReference type="OrthoDB" id="9809746at2"/>
<dbReference type="InterPro" id="IPR009056">
    <property type="entry name" value="Cyt_c-like_dom"/>
</dbReference>
<dbReference type="GO" id="GO:0009055">
    <property type="term" value="F:electron transfer activity"/>
    <property type="evidence" value="ECO:0007669"/>
    <property type="project" value="InterPro"/>
</dbReference>
<keyword evidence="2 3" id="KW-0408">Iron</keyword>
<evidence type="ECO:0000256" key="3">
    <source>
        <dbReference type="PROSITE-ProRule" id="PRU00433"/>
    </source>
</evidence>
<keyword evidence="1 3" id="KW-0479">Metal-binding</keyword>
<dbReference type="InterPro" id="IPR010706">
    <property type="entry name" value="Fatty_acid_cis-trans_isomerase"/>
</dbReference>
<dbReference type="RefSeq" id="WP_004580640.1">
    <property type="nucleotide sequence ID" value="NZ_AP028878.1"/>
</dbReference>
<dbReference type="HOGENOM" id="CLU_380276_0_0_6"/>
<dbReference type="GO" id="GO:0046872">
    <property type="term" value="F:metal ion binding"/>
    <property type="evidence" value="ECO:0007669"/>
    <property type="project" value="UniProtKB-KW"/>
</dbReference>
<keyword evidence="6" id="KW-1185">Reference proteome</keyword>
<organism evidence="5 6">
    <name type="scientific">Marinobacter nanhaiticus D15-8W</name>
    <dbReference type="NCBI Taxonomy" id="626887"/>
    <lineage>
        <taxon>Bacteria</taxon>
        <taxon>Pseudomonadati</taxon>
        <taxon>Pseudomonadota</taxon>
        <taxon>Gammaproteobacteria</taxon>
        <taxon>Pseudomonadales</taxon>
        <taxon>Marinobacteraceae</taxon>
        <taxon>Marinobacter</taxon>
    </lineage>
</organism>
<dbReference type="STRING" id="626887.J057_13411"/>
<dbReference type="Proteomes" id="UP000013165">
    <property type="component" value="Unassembled WGS sequence"/>
</dbReference>
<feature type="domain" description="Cytochrome c" evidence="4">
    <location>
        <begin position="46"/>
        <end position="211"/>
    </location>
</feature>
<proteinExistence type="predicted"/>
<evidence type="ECO:0000259" key="4">
    <source>
        <dbReference type="PROSITE" id="PS51007"/>
    </source>
</evidence>
<dbReference type="GO" id="GO:0016853">
    <property type="term" value="F:isomerase activity"/>
    <property type="evidence" value="ECO:0007669"/>
    <property type="project" value="UniProtKB-KW"/>
</dbReference>
<dbReference type="EMBL" id="APLQ01000011">
    <property type="protein sequence ID" value="ENO16355.1"/>
    <property type="molecule type" value="Genomic_DNA"/>
</dbReference>
<comment type="caution">
    <text evidence="5">The sequence shown here is derived from an EMBL/GenBank/DDBJ whole genome shotgun (WGS) entry which is preliminary data.</text>
</comment>
<dbReference type="PROSITE" id="PS51257">
    <property type="entry name" value="PROKAR_LIPOPROTEIN"/>
    <property type="match status" value="1"/>
</dbReference>
<keyword evidence="5" id="KW-0413">Isomerase</keyword>
<evidence type="ECO:0000313" key="5">
    <source>
        <dbReference type="EMBL" id="ENO16355.1"/>
    </source>
</evidence>
<dbReference type="PROSITE" id="PS51007">
    <property type="entry name" value="CYTC"/>
    <property type="match status" value="1"/>
</dbReference>
<reference evidence="5 6" key="1">
    <citation type="journal article" date="2013" name="Genome Announc.">
        <title>Genome Sequence of the Polycyclic Aromatic Hydrocarbon-Degrading Bacterium Strain Marinobacter nanhaiticus D15-8WT.</title>
        <authorList>
            <person name="Cui Z."/>
            <person name="Gao W."/>
            <person name="Li Q."/>
            <person name="Xu G."/>
            <person name="Zheng L."/>
        </authorList>
    </citation>
    <scope>NUCLEOTIDE SEQUENCE [LARGE SCALE GENOMIC DNA]</scope>
    <source>
        <strain evidence="5 6">D15-8W</strain>
    </source>
</reference>